<dbReference type="PANTHER" id="PTHR48451:SF1">
    <property type="entry name" value="DUF4218 DOMAIN-CONTAINING PROTEIN"/>
    <property type="match status" value="1"/>
</dbReference>
<gene>
    <name evidence="1" type="ORF">CISIN_1g035843mg</name>
</gene>
<protein>
    <submittedName>
        <fullName evidence="1">Uncharacterized protein</fullName>
    </submittedName>
</protein>
<keyword evidence="2" id="KW-1185">Reference proteome</keyword>
<dbReference type="Proteomes" id="UP000027120">
    <property type="component" value="Unassembled WGS sequence"/>
</dbReference>
<evidence type="ECO:0000313" key="2">
    <source>
        <dbReference type="Proteomes" id="UP000027120"/>
    </source>
</evidence>
<dbReference type="PANTHER" id="PTHR48451">
    <property type="entry name" value="DUF4218 DOMAIN-CONTAINING PROTEIN"/>
    <property type="match status" value="1"/>
</dbReference>
<name>A0A067DBP4_CITSI</name>
<organism evidence="1 2">
    <name type="scientific">Citrus sinensis</name>
    <name type="common">Sweet orange</name>
    <name type="synonym">Citrus aurantium var. sinensis</name>
    <dbReference type="NCBI Taxonomy" id="2711"/>
    <lineage>
        <taxon>Eukaryota</taxon>
        <taxon>Viridiplantae</taxon>
        <taxon>Streptophyta</taxon>
        <taxon>Embryophyta</taxon>
        <taxon>Tracheophyta</taxon>
        <taxon>Spermatophyta</taxon>
        <taxon>Magnoliopsida</taxon>
        <taxon>eudicotyledons</taxon>
        <taxon>Gunneridae</taxon>
        <taxon>Pentapetalae</taxon>
        <taxon>rosids</taxon>
        <taxon>malvids</taxon>
        <taxon>Sapindales</taxon>
        <taxon>Rutaceae</taxon>
        <taxon>Aurantioideae</taxon>
        <taxon>Citrus</taxon>
    </lineage>
</organism>
<dbReference type="AlphaFoldDB" id="A0A067DBP4"/>
<proteinExistence type="predicted"/>
<reference evidence="1 2" key="1">
    <citation type="submission" date="2014-04" db="EMBL/GenBank/DDBJ databases">
        <authorList>
            <consortium name="International Citrus Genome Consortium"/>
            <person name="Gmitter F."/>
            <person name="Chen C."/>
            <person name="Farmerie W."/>
            <person name="Harkins T."/>
            <person name="Desany B."/>
            <person name="Mohiuddin M."/>
            <person name="Kodira C."/>
            <person name="Borodovsky M."/>
            <person name="Lomsadze A."/>
            <person name="Burns P."/>
            <person name="Jenkins J."/>
            <person name="Prochnik S."/>
            <person name="Shu S."/>
            <person name="Chapman J."/>
            <person name="Pitluck S."/>
            <person name="Schmutz J."/>
            <person name="Rokhsar D."/>
        </authorList>
    </citation>
    <scope>NUCLEOTIDE SEQUENCE</scope>
</reference>
<accession>A0A067DBP4</accession>
<sequence length="106" mass="12462">MSYTSARDKNPHLGKVTFHGVLKDIIEIHYNNDMKFVLFMRDLVDARFRKILDEFNFTMEFQPFLDESVYMCDEDIAWVKKGVDVTTVEINSVNDDDDDLSMKDID</sequence>
<dbReference type="EMBL" id="KK787158">
    <property type="protein sequence ID" value="KDO38985.1"/>
    <property type="molecule type" value="Genomic_DNA"/>
</dbReference>
<evidence type="ECO:0000313" key="1">
    <source>
        <dbReference type="EMBL" id="KDO38985.1"/>
    </source>
</evidence>